<name>A0A8S1PRR0_9CILI</name>
<sequence>MFNSFEDLYFEEITSIKQSYLDTDSFLNFKDQNQFKDESGMLIEAQLDDFISNQNDKPQNGHTSTFHNIIQEQKISFLPIQKKNYRYPRESKNYFKNIGPKLREFISQNFSNLTEIMNQTFILEFQMIQNQNHTKFHIQRLCKSRLGKAIAKIFFKNYRWVKSLVNDDLRSYFRLNSDWNN</sequence>
<comment type="caution">
    <text evidence="1">The sequence shown here is derived from an EMBL/GenBank/DDBJ whole genome shotgun (WGS) entry which is preliminary data.</text>
</comment>
<dbReference type="AlphaFoldDB" id="A0A8S1PRR0"/>
<gene>
    <name evidence="1" type="ORF">PSON_ATCC_30995.1.T0850044</name>
</gene>
<keyword evidence="2" id="KW-1185">Reference proteome</keyword>
<dbReference type="OrthoDB" id="296588at2759"/>
<reference evidence="1" key="1">
    <citation type="submission" date="2021-01" db="EMBL/GenBank/DDBJ databases">
        <authorList>
            <consortium name="Genoscope - CEA"/>
            <person name="William W."/>
        </authorList>
    </citation>
    <scope>NUCLEOTIDE SEQUENCE</scope>
</reference>
<evidence type="ECO:0000313" key="2">
    <source>
        <dbReference type="Proteomes" id="UP000692954"/>
    </source>
</evidence>
<accession>A0A8S1PRR0</accession>
<evidence type="ECO:0000313" key="1">
    <source>
        <dbReference type="EMBL" id="CAD8105674.1"/>
    </source>
</evidence>
<dbReference type="Proteomes" id="UP000692954">
    <property type="component" value="Unassembled WGS sequence"/>
</dbReference>
<proteinExistence type="predicted"/>
<protein>
    <submittedName>
        <fullName evidence="1">Uncharacterized protein</fullName>
    </submittedName>
</protein>
<dbReference type="EMBL" id="CAJJDN010000085">
    <property type="protein sequence ID" value="CAD8105674.1"/>
    <property type="molecule type" value="Genomic_DNA"/>
</dbReference>
<organism evidence="1 2">
    <name type="scientific">Paramecium sonneborni</name>
    <dbReference type="NCBI Taxonomy" id="65129"/>
    <lineage>
        <taxon>Eukaryota</taxon>
        <taxon>Sar</taxon>
        <taxon>Alveolata</taxon>
        <taxon>Ciliophora</taxon>
        <taxon>Intramacronucleata</taxon>
        <taxon>Oligohymenophorea</taxon>
        <taxon>Peniculida</taxon>
        <taxon>Parameciidae</taxon>
        <taxon>Paramecium</taxon>
    </lineage>
</organism>